<dbReference type="PROSITE" id="PS50104">
    <property type="entry name" value="TIR"/>
    <property type="match status" value="1"/>
</dbReference>
<dbReference type="Proteomes" id="UP000662747">
    <property type="component" value="Chromosome"/>
</dbReference>
<evidence type="ECO:0000313" key="3">
    <source>
        <dbReference type="Proteomes" id="UP000662747"/>
    </source>
</evidence>
<accession>A0ABX7P7C3</accession>
<sequence length="426" mass="47467">MPGIKLQKRDEDFFVSYGHADLARVATLVDLLKRVCGLRIWFDGADGNAALRSTDLLAGAIRNSRGALFCLSNAWKQSTWCRNEYEVSLSEQRMHDGFEIVCLRLDDVDLPGWFNVAEIVDFRQSGAAQVARLLRSLSSDVPHRFDNDEDVYLAVPWSRPSNLMREDALPVLRDAGWRLVGDAPNLKYLGERRIEAIQRTTRGVVALLPHVPEQPEGATSPFILDEARLALRIGKPLLLLAEPGVNVPGDLLIGASRGSAVTLEPGAKGRAELAEVLSAFDEELQHKPHGDTGAFVFFAGSLRGDPAETDDIVSVVERASNMRCVRGERLAGDNVQTAIIDRIRRAAVMIADVSDDNRNTLIEAGIAMGSGTRLKLICREPPAGAPLKKRFMFEGQEYFWYRSAEERLALCYYFARQFRRRVYVVR</sequence>
<dbReference type="SUPFAM" id="SSF52200">
    <property type="entry name" value="Toll/Interleukin receptor TIR domain"/>
    <property type="match status" value="1"/>
</dbReference>
<feature type="domain" description="TIR" evidence="1">
    <location>
        <begin position="9"/>
        <end position="134"/>
    </location>
</feature>
<dbReference type="InterPro" id="IPR000157">
    <property type="entry name" value="TIR_dom"/>
</dbReference>
<keyword evidence="3" id="KW-1185">Reference proteome</keyword>
<protein>
    <submittedName>
        <fullName evidence="2">Toll/interleukin-1 receptor domain-containing protein</fullName>
    </submittedName>
</protein>
<reference evidence="2 3" key="1">
    <citation type="submission" date="2021-02" db="EMBL/GenBank/DDBJ databases">
        <title>De Novo genome assembly of isolated myxobacteria.</title>
        <authorList>
            <person name="Stevens D.C."/>
        </authorList>
    </citation>
    <scope>NUCLEOTIDE SEQUENCE [LARGE SCALE GENOMIC DNA]</scope>
    <source>
        <strain evidence="3">SCPEA02</strain>
    </source>
</reference>
<gene>
    <name evidence="2" type="ORF">JY651_16405</name>
</gene>
<name>A0ABX7P7C3_9BACT</name>
<dbReference type="EMBL" id="CP071090">
    <property type="protein sequence ID" value="QSQ26409.1"/>
    <property type="molecule type" value="Genomic_DNA"/>
</dbReference>
<keyword evidence="2" id="KW-0675">Receptor</keyword>
<dbReference type="InterPro" id="IPR035897">
    <property type="entry name" value="Toll_tir_struct_dom_sf"/>
</dbReference>
<dbReference type="RefSeq" id="WP_206727956.1">
    <property type="nucleotide sequence ID" value="NZ_CP071090.1"/>
</dbReference>
<proteinExistence type="predicted"/>
<organism evidence="2 3">
    <name type="scientific">Pyxidicoccus parkwayensis</name>
    <dbReference type="NCBI Taxonomy" id="2813578"/>
    <lineage>
        <taxon>Bacteria</taxon>
        <taxon>Pseudomonadati</taxon>
        <taxon>Myxococcota</taxon>
        <taxon>Myxococcia</taxon>
        <taxon>Myxococcales</taxon>
        <taxon>Cystobacterineae</taxon>
        <taxon>Myxococcaceae</taxon>
        <taxon>Pyxidicoccus</taxon>
    </lineage>
</organism>
<dbReference type="Gene3D" id="3.40.50.10140">
    <property type="entry name" value="Toll/interleukin-1 receptor homology (TIR) domain"/>
    <property type="match status" value="1"/>
</dbReference>
<dbReference type="Pfam" id="PF13676">
    <property type="entry name" value="TIR_2"/>
    <property type="match status" value="1"/>
</dbReference>
<evidence type="ECO:0000313" key="2">
    <source>
        <dbReference type="EMBL" id="QSQ26409.1"/>
    </source>
</evidence>
<evidence type="ECO:0000259" key="1">
    <source>
        <dbReference type="PROSITE" id="PS50104"/>
    </source>
</evidence>